<evidence type="ECO:0000256" key="2">
    <source>
        <dbReference type="ARBA" id="ARBA00001946"/>
    </source>
</evidence>
<feature type="region of interest" description="Disordered" evidence="12">
    <location>
        <begin position="978"/>
        <end position="997"/>
    </location>
</feature>
<dbReference type="Gene3D" id="1.20.272.40">
    <property type="match status" value="1"/>
</dbReference>
<dbReference type="InterPro" id="IPR041082">
    <property type="entry name" value="Suv3_C_1"/>
</dbReference>
<sequence length="1452" mass="159159">MWSKRCAGRFGQRSHCLGTRFPPSPLSRRPPQASFCRIRLYVSRSTRNNQEAQPHRSAGRAGAPSPLSEMGRTGWTARGTGVGMRQSESVGLTLSEKADRPVMRLEGFLDAGEKGGDGRLSFGPGDGRGGHTAGRCLSVEELSGHELDVLDRRWMELLRDSRLVSFVQEEWDVPVFLLKDSAFLQRLKERLKGADRETQELRSAVRACLLDCPLPPPTTAAVCSSSSSFSPQGSVSVQQQIEELLRRLRRKEGLDSSPPAPLPPLQHLQREGGEKEGRRIELQPESQSPIGSLLSSLVRKFGALLVASRSVLLSDYAEGIVAFKSLRGIADLRKPSEFFPAARRMAPRRIVLHCGPTNSGKTHAALRRLGDAASGVYLGPLRLLATEVFSRLQSEWRVKASLLTGQEKVLTQGAQHLACTVELAPLSHKFDVAVIDEVQMIADRERGPRWTRALLGLQAREVHLCGDPRAEPVLRFLATQCGDSIEVKEYERKSGLFLRRGALERGTEGGGELKKRDEREQKDGSVLSTHSPPASSPGFFFVSDAVLDQLRDGDCIVCFSRVEILSLKARLEKRGDFSVYVVYGSLPPEARRMQAEGFNRERKRRQRHRQKRSDDERSREKVSELSEVQDGKEEFEVSTESAEQETEFAEEKREGMQGKGSAEEEEKREGMQGKGSAEEEEKREGMQGKGSAEEEEKREGMQGKGSAEEEEKREGMQGKGSAEEEEKREGMQGKGSAEEEEKREGMQGKGSAEEKREGMQGKGSAEEEEEDDRPRILIASDAIGMGLNLNIRRIVFRSLQKFDGTRLRPLRSFEIRQVAGRAGRYGSVWPEGEVCVMREDDEDRLFGAFGMEACVKGNANTAQERAEAAHGTDALWENSPTLPCEGTGRERGGDRDGERASVIGREKETMGGSPQAVSVDSSDWSLLVPVPRESGRLGQAETHHDAELEVGRGRGGNEQAVEKKKNERLEERWVRNSPDFGMDLEGQKEGSRGASGEIDERAREIWRKTDLEEDEGPILSAAAFPEAEQLEAFAHELGALTMGEGEGGGGREEEIPFEDLLQRYTDVMAVGSGFFPADFSVLLRLAQALRDVRGMSVREKLTFCQAPADPQQLREVAALRTFAQYFQAFGRVPFRDPPGFSLETSASPAEEGEGGGDGRSQKAGVNIPTDAQGNAGPSSSPFVVAATVADVVVEGHSIPPSFSIDTEEDLAEAEAAYKVAELYLWLSHRFPERAFPDVRRVHGLKRRLGEAIAVAVSRPLERRDAGVMTPLPGPFEEGDLNLSLGPSDLRGPHLDLGLDVLSGQTVESLPSTVSDSASLVREGRQRRRRKQQQRATGLSAAGKDAAVAQDGHPSPHTVPLQPPNLQASYSPQPPWTDPATAASQAEREEGDAQTHLRSGALKHGSSQVSAPFNASSLPSASSLSSPVSPIPGLRETQRSSSLPVREETSTRR</sequence>
<evidence type="ECO:0000256" key="1">
    <source>
        <dbReference type="ARBA" id="ARBA00001936"/>
    </source>
</evidence>
<evidence type="ECO:0000256" key="10">
    <source>
        <dbReference type="ARBA" id="ARBA00023128"/>
    </source>
</evidence>
<keyword evidence="6" id="KW-0378">Hydrolase</keyword>
<feature type="compositionally biased region" description="Low complexity" evidence="12">
    <location>
        <begin position="1409"/>
        <end position="1433"/>
    </location>
</feature>
<feature type="domain" description="Helicase ATP-binding" evidence="13">
    <location>
        <begin position="342"/>
        <end position="459"/>
    </location>
</feature>
<feature type="region of interest" description="Disordered" evidence="12">
    <location>
        <begin position="594"/>
        <end position="773"/>
    </location>
</feature>
<evidence type="ECO:0000256" key="12">
    <source>
        <dbReference type="SAM" id="MobiDB-lite"/>
    </source>
</evidence>
<dbReference type="GO" id="GO:0016787">
    <property type="term" value="F:hydrolase activity"/>
    <property type="evidence" value="ECO:0007669"/>
    <property type="project" value="UniProtKB-KW"/>
</dbReference>
<name>A0A0G4HFK7_9ALVE</name>
<reference evidence="14" key="1">
    <citation type="submission" date="2014-11" db="EMBL/GenBank/DDBJ databases">
        <authorList>
            <person name="Otto D Thomas"/>
            <person name="Naeem Raeece"/>
        </authorList>
    </citation>
    <scope>NUCLEOTIDE SEQUENCE</scope>
</reference>
<dbReference type="InterPro" id="IPR022192">
    <property type="entry name" value="SUV3_C"/>
</dbReference>
<dbReference type="Pfam" id="PF18147">
    <property type="entry name" value="Suv3_C_1"/>
    <property type="match status" value="1"/>
</dbReference>
<feature type="compositionally biased region" description="Basic and acidic residues" evidence="12">
    <location>
        <begin position="649"/>
        <end position="759"/>
    </location>
</feature>
<protein>
    <recommendedName>
        <fullName evidence="4">RNA helicase</fullName>
        <ecNumber evidence="4">3.6.4.13</ecNumber>
    </recommendedName>
</protein>
<keyword evidence="9" id="KW-0809">Transit peptide</keyword>
<evidence type="ECO:0000256" key="3">
    <source>
        <dbReference type="ARBA" id="ARBA00004305"/>
    </source>
</evidence>
<keyword evidence="10" id="KW-0496">Mitochondrion</keyword>
<feature type="region of interest" description="Disordered" evidence="12">
    <location>
        <begin position="935"/>
        <end position="967"/>
    </location>
</feature>
<feature type="compositionally biased region" description="Basic and acidic residues" evidence="12">
    <location>
        <begin position="887"/>
        <end position="899"/>
    </location>
</feature>
<feature type="region of interest" description="Disordered" evidence="12">
    <location>
        <begin position="876"/>
        <end position="899"/>
    </location>
</feature>
<organism evidence="14">
    <name type="scientific">Chromera velia CCMP2878</name>
    <dbReference type="NCBI Taxonomy" id="1169474"/>
    <lineage>
        <taxon>Eukaryota</taxon>
        <taxon>Sar</taxon>
        <taxon>Alveolata</taxon>
        <taxon>Colpodellida</taxon>
        <taxon>Chromeraceae</taxon>
        <taxon>Chromera</taxon>
    </lineage>
</organism>
<dbReference type="EC" id="3.6.4.13" evidence="4"/>
<feature type="compositionally biased region" description="Polar residues" evidence="12">
    <location>
        <begin position="1307"/>
        <end position="1317"/>
    </location>
</feature>
<dbReference type="InterPro" id="IPR044774">
    <property type="entry name" value="Suv3_DEXQc"/>
</dbReference>
<dbReference type="Pfam" id="PF12513">
    <property type="entry name" value="SUV3_C"/>
    <property type="match status" value="1"/>
</dbReference>
<evidence type="ECO:0000256" key="6">
    <source>
        <dbReference type="ARBA" id="ARBA00022801"/>
    </source>
</evidence>
<keyword evidence="7" id="KW-0347">Helicase</keyword>
<feature type="region of interest" description="Disordered" evidence="12">
    <location>
        <begin position="1140"/>
        <end position="1178"/>
    </location>
</feature>
<dbReference type="VEuPathDB" id="CryptoDB:Cvel_27055"/>
<feature type="compositionally biased region" description="Basic and acidic residues" evidence="12">
    <location>
        <begin position="268"/>
        <end position="282"/>
    </location>
</feature>
<keyword evidence="5" id="KW-0547">Nucleotide-binding</keyword>
<feature type="compositionally biased region" description="Basic and acidic residues" evidence="12">
    <location>
        <begin position="507"/>
        <end position="523"/>
    </location>
</feature>
<proteinExistence type="predicted"/>
<feature type="compositionally biased region" description="Basic and acidic residues" evidence="12">
    <location>
        <begin position="612"/>
        <end position="635"/>
    </location>
</feature>
<feature type="compositionally biased region" description="Basic and acidic residues" evidence="12">
    <location>
        <begin position="1385"/>
        <end position="1394"/>
    </location>
</feature>
<feature type="compositionally biased region" description="Basic residues" evidence="12">
    <location>
        <begin position="601"/>
        <end position="611"/>
    </location>
</feature>
<dbReference type="SMART" id="SM00490">
    <property type="entry name" value="HELICc"/>
    <property type="match status" value="1"/>
</dbReference>
<evidence type="ECO:0000256" key="11">
    <source>
        <dbReference type="ARBA" id="ARBA00047984"/>
    </source>
</evidence>
<dbReference type="PANTHER" id="PTHR12131:SF1">
    <property type="entry name" value="ATP-DEPENDENT RNA HELICASE SUPV3L1, MITOCHONDRIAL-RELATED"/>
    <property type="match status" value="1"/>
</dbReference>
<evidence type="ECO:0000259" key="13">
    <source>
        <dbReference type="PROSITE" id="PS51192"/>
    </source>
</evidence>
<evidence type="ECO:0000256" key="8">
    <source>
        <dbReference type="ARBA" id="ARBA00022840"/>
    </source>
</evidence>
<feature type="compositionally biased region" description="Basic and acidic residues" evidence="12">
    <location>
        <begin position="941"/>
        <end position="952"/>
    </location>
</feature>
<feature type="region of interest" description="Disordered" evidence="12">
    <location>
        <begin position="252"/>
        <end position="286"/>
    </location>
</feature>
<comment type="cofactor">
    <cofactor evidence="2">
        <name>Mg(2+)</name>
        <dbReference type="ChEBI" id="CHEBI:18420"/>
    </cofactor>
</comment>
<dbReference type="GO" id="GO:0005759">
    <property type="term" value="C:mitochondrial matrix"/>
    <property type="evidence" value="ECO:0007669"/>
    <property type="project" value="UniProtKB-SubCell"/>
</dbReference>
<dbReference type="GO" id="GO:0045025">
    <property type="term" value="C:mitochondrial degradosome"/>
    <property type="evidence" value="ECO:0007669"/>
    <property type="project" value="TreeGrafter"/>
</dbReference>
<dbReference type="InterPro" id="IPR050699">
    <property type="entry name" value="RNA-DNA_Helicase"/>
</dbReference>
<dbReference type="Gene3D" id="1.20.58.1080">
    <property type="match status" value="1"/>
</dbReference>
<accession>A0A0G4HFK7</accession>
<feature type="region of interest" description="Disordered" evidence="12">
    <location>
        <begin position="46"/>
        <end position="95"/>
    </location>
</feature>
<feature type="region of interest" description="Disordered" evidence="12">
    <location>
        <begin position="1307"/>
        <end position="1452"/>
    </location>
</feature>
<gene>
    <name evidence="14" type="ORF">Cvel_27055</name>
</gene>
<dbReference type="PROSITE" id="PS51192">
    <property type="entry name" value="HELICASE_ATP_BIND_1"/>
    <property type="match status" value="1"/>
</dbReference>
<feature type="compositionally biased region" description="Polar residues" evidence="12">
    <location>
        <begin position="1169"/>
        <end position="1178"/>
    </location>
</feature>
<feature type="region of interest" description="Disordered" evidence="12">
    <location>
        <begin position="507"/>
        <end position="533"/>
    </location>
</feature>
<dbReference type="GO" id="GO:0000965">
    <property type="term" value="P:mitochondrial RNA 3'-end processing"/>
    <property type="evidence" value="ECO:0007669"/>
    <property type="project" value="TreeGrafter"/>
</dbReference>
<evidence type="ECO:0000256" key="4">
    <source>
        <dbReference type="ARBA" id="ARBA00012552"/>
    </source>
</evidence>
<evidence type="ECO:0000256" key="7">
    <source>
        <dbReference type="ARBA" id="ARBA00022806"/>
    </source>
</evidence>
<dbReference type="CDD" id="cd17913">
    <property type="entry name" value="DEXQc_Suv3"/>
    <property type="match status" value="1"/>
</dbReference>
<keyword evidence="8" id="KW-0067">ATP-binding</keyword>
<comment type="cofactor">
    <cofactor evidence="1">
        <name>Mn(2+)</name>
        <dbReference type="ChEBI" id="CHEBI:29035"/>
    </cofactor>
</comment>
<dbReference type="Pfam" id="PF22527">
    <property type="entry name" value="DEXQc_Suv3"/>
    <property type="match status" value="1"/>
</dbReference>
<dbReference type="InterPro" id="IPR001650">
    <property type="entry name" value="Helicase_C-like"/>
</dbReference>
<dbReference type="InterPro" id="IPR014001">
    <property type="entry name" value="Helicase_ATP-bd"/>
</dbReference>
<comment type="subcellular location">
    <subcellularLocation>
        <location evidence="3">Mitochondrion matrix</location>
    </subcellularLocation>
</comment>
<evidence type="ECO:0000256" key="5">
    <source>
        <dbReference type="ARBA" id="ARBA00022741"/>
    </source>
</evidence>
<dbReference type="InterPro" id="IPR027417">
    <property type="entry name" value="P-loop_NTPase"/>
</dbReference>
<comment type="catalytic activity">
    <reaction evidence="11">
        <text>ATP + H2O = ADP + phosphate + H(+)</text>
        <dbReference type="Rhea" id="RHEA:13065"/>
        <dbReference type="ChEBI" id="CHEBI:15377"/>
        <dbReference type="ChEBI" id="CHEBI:15378"/>
        <dbReference type="ChEBI" id="CHEBI:30616"/>
        <dbReference type="ChEBI" id="CHEBI:43474"/>
        <dbReference type="ChEBI" id="CHEBI:456216"/>
        <dbReference type="EC" id="3.6.4.13"/>
    </reaction>
</comment>
<dbReference type="Gene3D" id="3.40.50.300">
    <property type="entry name" value="P-loop containing nucleotide triphosphate hydrolases"/>
    <property type="match status" value="2"/>
</dbReference>
<evidence type="ECO:0000256" key="9">
    <source>
        <dbReference type="ARBA" id="ARBA00022946"/>
    </source>
</evidence>
<dbReference type="GO" id="GO:0005524">
    <property type="term" value="F:ATP binding"/>
    <property type="evidence" value="ECO:0007669"/>
    <property type="project" value="UniProtKB-KW"/>
</dbReference>
<dbReference type="InterPro" id="IPR055206">
    <property type="entry name" value="DEXQc_SUV3"/>
</dbReference>
<dbReference type="SUPFAM" id="SSF52540">
    <property type="entry name" value="P-loop containing nucleoside triphosphate hydrolases"/>
    <property type="match status" value="2"/>
</dbReference>
<evidence type="ECO:0000313" key="14">
    <source>
        <dbReference type="EMBL" id="CEM42821.1"/>
    </source>
</evidence>
<dbReference type="EMBL" id="CDMZ01002538">
    <property type="protein sequence ID" value="CEM42821.1"/>
    <property type="molecule type" value="Genomic_DNA"/>
</dbReference>
<dbReference type="GO" id="GO:0003724">
    <property type="term" value="F:RNA helicase activity"/>
    <property type="evidence" value="ECO:0007669"/>
    <property type="project" value="UniProtKB-EC"/>
</dbReference>
<dbReference type="PANTHER" id="PTHR12131">
    <property type="entry name" value="ATP-DEPENDENT RNA AND DNA HELICASE"/>
    <property type="match status" value="1"/>
</dbReference>